<dbReference type="PANTHER" id="PTHR11035:SF3">
    <property type="entry name" value="VERY-LONG-CHAIN (3R)-3-HYDROXYACYL-COA DEHYDRATASE"/>
    <property type="match status" value="1"/>
</dbReference>
<comment type="catalytic activity">
    <reaction evidence="13 14">
        <text>a very-long-chain (3R)-3-hydroxyacyl-CoA = a very-long-chain (2E)-enoyl-CoA + H2O</text>
        <dbReference type="Rhea" id="RHEA:45812"/>
        <dbReference type="ChEBI" id="CHEBI:15377"/>
        <dbReference type="ChEBI" id="CHEBI:83728"/>
        <dbReference type="ChEBI" id="CHEBI:85440"/>
        <dbReference type="EC" id="4.2.1.134"/>
    </reaction>
</comment>
<evidence type="ECO:0000256" key="13">
    <source>
        <dbReference type="ARBA" id="ARBA00036671"/>
    </source>
</evidence>
<protein>
    <recommendedName>
        <fullName evidence="4 14">Very-long-chain (3R)-3-hydroxyacyl-CoA dehydratase</fullName>
        <ecNumber evidence="4 14">4.2.1.134</ecNumber>
    </recommendedName>
</protein>
<dbReference type="GO" id="GO:0030497">
    <property type="term" value="P:fatty acid elongation"/>
    <property type="evidence" value="ECO:0007669"/>
    <property type="project" value="TreeGrafter"/>
</dbReference>
<evidence type="ECO:0000256" key="1">
    <source>
        <dbReference type="ARBA" id="ARBA00004141"/>
    </source>
</evidence>
<dbReference type="Proteomes" id="UP000799779">
    <property type="component" value="Unassembled WGS sequence"/>
</dbReference>
<dbReference type="AlphaFoldDB" id="A0A6A5WVP7"/>
<reference evidence="16" key="1">
    <citation type="journal article" date="2020" name="Stud. Mycol.">
        <title>101 Dothideomycetes genomes: a test case for predicting lifestyles and emergence of pathogens.</title>
        <authorList>
            <person name="Haridas S."/>
            <person name="Albert R."/>
            <person name="Binder M."/>
            <person name="Bloem J."/>
            <person name="Labutti K."/>
            <person name="Salamov A."/>
            <person name="Andreopoulos B."/>
            <person name="Baker S."/>
            <person name="Barry K."/>
            <person name="Bills G."/>
            <person name="Bluhm B."/>
            <person name="Cannon C."/>
            <person name="Castanera R."/>
            <person name="Culley D."/>
            <person name="Daum C."/>
            <person name="Ezra D."/>
            <person name="Gonzalez J."/>
            <person name="Henrissat B."/>
            <person name="Kuo A."/>
            <person name="Liang C."/>
            <person name="Lipzen A."/>
            <person name="Lutzoni F."/>
            <person name="Magnuson J."/>
            <person name="Mondo S."/>
            <person name="Nolan M."/>
            <person name="Ohm R."/>
            <person name="Pangilinan J."/>
            <person name="Park H.-J."/>
            <person name="Ramirez L."/>
            <person name="Alfaro M."/>
            <person name="Sun H."/>
            <person name="Tritt A."/>
            <person name="Yoshinaga Y."/>
            <person name="Zwiers L.-H."/>
            <person name="Turgeon B."/>
            <person name="Goodwin S."/>
            <person name="Spatafora J."/>
            <person name="Crous P."/>
            <person name="Grigoriev I."/>
        </authorList>
    </citation>
    <scope>NUCLEOTIDE SEQUENCE</scope>
    <source>
        <strain evidence="16">CBS 123094</strain>
    </source>
</reference>
<dbReference type="EMBL" id="ML977568">
    <property type="protein sequence ID" value="KAF2004221.1"/>
    <property type="molecule type" value="Genomic_DNA"/>
</dbReference>
<evidence type="ECO:0000256" key="9">
    <source>
        <dbReference type="ARBA" id="ARBA00023098"/>
    </source>
</evidence>
<feature type="transmembrane region" description="Helical" evidence="14">
    <location>
        <begin position="137"/>
        <end position="156"/>
    </location>
</feature>
<evidence type="ECO:0000256" key="8">
    <source>
        <dbReference type="ARBA" id="ARBA00022989"/>
    </source>
</evidence>
<evidence type="ECO:0000256" key="2">
    <source>
        <dbReference type="ARBA" id="ARBA00005194"/>
    </source>
</evidence>
<evidence type="ECO:0000256" key="4">
    <source>
        <dbReference type="ARBA" id="ARBA00013122"/>
    </source>
</evidence>
<keyword evidence="12 14" id="KW-0456">Lyase</keyword>
<dbReference type="EC" id="4.2.1.134" evidence="4 14"/>
<accession>A0A6A5WVP7</accession>
<feature type="transmembrane region" description="Helical" evidence="14">
    <location>
        <begin position="29"/>
        <end position="48"/>
    </location>
</feature>
<keyword evidence="17" id="KW-1185">Reference proteome</keyword>
<dbReference type="UniPathway" id="UPA00094"/>
<name>A0A6A5WVP7_9PLEO</name>
<evidence type="ECO:0000256" key="3">
    <source>
        <dbReference type="ARBA" id="ARBA00007811"/>
    </source>
</evidence>
<organism evidence="16 17">
    <name type="scientific">Amniculicola lignicola CBS 123094</name>
    <dbReference type="NCBI Taxonomy" id="1392246"/>
    <lineage>
        <taxon>Eukaryota</taxon>
        <taxon>Fungi</taxon>
        <taxon>Dikarya</taxon>
        <taxon>Ascomycota</taxon>
        <taxon>Pezizomycotina</taxon>
        <taxon>Dothideomycetes</taxon>
        <taxon>Pleosporomycetidae</taxon>
        <taxon>Pleosporales</taxon>
        <taxon>Amniculicolaceae</taxon>
        <taxon>Amniculicola</taxon>
    </lineage>
</organism>
<proteinExistence type="inferred from homology"/>
<feature type="transmembrane region" description="Helical" evidence="14">
    <location>
        <begin position="193"/>
        <end position="214"/>
    </location>
</feature>
<keyword evidence="9 14" id="KW-0443">Lipid metabolism</keyword>
<comment type="subcellular location">
    <subcellularLocation>
        <location evidence="14">Endoplasmic reticulum membrane</location>
        <topology evidence="14">Multi-pass membrane protein</topology>
    </subcellularLocation>
    <subcellularLocation>
        <location evidence="1">Membrane</location>
        <topology evidence="1">Multi-pass membrane protein</topology>
    </subcellularLocation>
</comment>
<gene>
    <name evidence="16" type="ORF">P154DRAFT_51397</name>
</gene>
<sequence length="226" mass="24957">MPPKSAPAGNATSRSRAKRAPSPLNTGYLIAYNFASAISWGFVLWTVLSIGTKKGWESGDVFEGTDRLVRLTQTAAGLEVLHSLLGVVRAPLFTTLMQVASRFLLVWGIAYHFPAAARHSPMYSSMLLAWSVTEVVRYGFFVFSLSGMGVPGLVTWLRYNTFIILYPLGISSECWLIYKSIAPSAQVSPLLPYGLYAILAIYVPGAYILLTHMWKQRSKIMSKKVV</sequence>
<comment type="similarity">
    <text evidence="3 14">Belongs to the very long-chain fatty acids dehydratase HACD family.</text>
</comment>
<evidence type="ECO:0000256" key="7">
    <source>
        <dbReference type="ARBA" id="ARBA00022832"/>
    </source>
</evidence>
<evidence type="ECO:0000256" key="5">
    <source>
        <dbReference type="ARBA" id="ARBA00022516"/>
    </source>
</evidence>
<dbReference type="GO" id="GO:0005789">
    <property type="term" value="C:endoplasmic reticulum membrane"/>
    <property type="evidence" value="ECO:0007669"/>
    <property type="project" value="UniProtKB-SubCell"/>
</dbReference>
<keyword evidence="8 14" id="KW-1133">Transmembrane helix</keyword>
<keyword evidence="5 14" id="KW-0444">Lipid biosynthesis</keyword>
<dbReference type="GO" id="GO:0042761">
    <property type="term" value="P:very long-chain fatty acid biosynthetic process"/>
    <property type="evidence" value="ECO:0007669"/>
    <property type="project" value="TreeGrafter"/>
</dbReference>
<dbReference type="OrthoDB" id="46988at2759"/>
<evidence type="ECO:0000256" key="12">
    <source>
        <dbReference type="ARBA" id="ARBA00023239"/>
    </source>
</evidence>
<evidence type="ECO:0000313" key="17">
    <source>
        <dbReference type="Proteomes" id="UP000799779"/>
    </source>
</evidence>
<keyword evidence="10 14" id="KW-0472">Membrane</keyword>
<evidence type="ECO:0000256" key="15">
    <source>
        <dbReference type="SAM" id="MobiDB-lite"/>
    </source>
</evidence>
<comment type="pathway">
    <text evidence="2 14">Lipid metabolism; fatty acid biosynthesis.</text>
</comment>
<keyword evidence="11 14" id="KW-0275">Fatty acid biosynthesis</keyword>
<evidence type="ECO:0000313" key="16">
    <source>
        <dbReference type="EMBL" id="KAF2004221.1"/>
    </source>
</evidence>
<dbReference type="PANTHER" id="PTHR11035">
    <property type="entry name" value="VERY-LONG-CHAIN (3R)-3-HYDROXYACYL-COA DEHYDRATASE"/>
    <property type="match status" value="1"/>
</dbReference>
<evidence type="ECO:0000256" key="6">
    <source>
        <dbReference type="ARBA" id="ARBA00022692"/>
    </source>
</evidence>
<dbReference type="InterPro" id="IPR007482">
    <property type="entry name" value="Tyr_Pase-like_PTPLA"/>
</dbReference>
<evidence type="ECO:0000256" key="11">
    <source>
        <dbReference type="ARBA" id="ARBA00023160"/>
    </source>
</evidence>
<evidence type="ECO:0000256" key="10">
    <source>
        <dbReference type="ARBA" id="ARBA00023136"/>
    </source>
</evidence>
<feature type="region of interest" description="Disordered" evidence="15">
    <location>
        <begin position="1"/>
        <end position="20"/>
    </location>
</feature>
<evidence type="ECO:0000256" key="14">
    <source>
        <dbReference type="RuleBase" id="RU363109"/>
    </source>
</evidence>
<dbReference type="GO" id="GO:0102158">
    <property type="term" value="F:very-long-chain (3R)-3-hydroxyacyl-CoA dehydratase activity"/>
    <property type="evidence" value="ECO:0007669"/>
    <property type="project" value="UniProtKB-EC"/>
</dbReference>
<keyword evidence="7 14" id="KW-0276">Fatty acid metabolism</keyword>
<dbReference type="Pfam" id="PF04387">
    <property type="entry name" value="PTPLA"/>
    <property type="match status" value="1"/>
</dbReference>
<dbReference type="GO" id="GO:0030148">
    <property type="term" value="P:sphingolipid biosynthetic process"/>
    <property type="evidence" value="ECO:0007669"/>
    <property type="project" value="TreeGrafter"/>
</dbReference>
<feature type="transmembrane region" description="Helical" evidence="14">
    <location>
        <begin position="163"/>
        <end position="181"/>
    </location>
</feature>
<comment type="function">
    <text evidence="14">Catalyzes the third of the four reactions of the long-chain fatty acids elongation cycle. This endoplasmic reticulum-bound enzymatic process, allows the addition of two carbons to the chain of long- and very long-chain fatty acids/VLCFAs per cycle. This enzyme catalyzes the dehydration of the 3-hydroxyacyl-CoA intermediate into trans-2,3-enoyl-CoA, within each cycle of fatty acid elongation. Thereby, it participates to the production of VLCFAs of different chain lengths that are involved in multiple biological processes as precursors of membrane lipids and lipid mediators.</text>
</comment>
<keyword evidence="14" id="KW-0256">Endoplasmic reticulum</keyword>
<feature type="transmembrane region" description="Helical" evidence="14">
    <location>
        <begin position="99"/>
        <end position="117"/>
    </location>
</feature>
<keyword evidence="6 14" id="KW-0812">Transmembrane</keyword>